<dbReference type="EMBL" id="CCMZ01000003">
    <property type="protein sequence ID" value="CDX11841.1"/>
    <property type="molecule type" value="Genomic_DNA"/>
</dbReference>
<protein>
    <submittedName>
        <fullName evidence="1">Uncharacterized protein</fullName>
    </submittedName>
</protein>
<gene>
    <name evidence="1" type="ORF">MPL3356_110192</name>
</gene>
<proteinExistence type="predicted"/>
<evidence type="ECO:0000313" key="1">
    <source>
        <dbReference type="EMBL" id="CDX11841.1"/>
    </source>
</evidence>
<accession>A0A090D9Y9</accession>
<organism evidence="1 2">
    <name type="scientific">Mesorhizobium plurifarium</name>
    <dbReference type="NCBI Taxonomy" id="69974"/>
    <lineage>
        <taxon>Bacteria</taxon>
        <taxon>Pseudomonadati</taxon>
        <taxon>Pseudomonadota</taxon>
        <taxon>Alphaproteobacteria</taxon>
        <taxon>Hyphomicrobiales</taxon>
        <taxon>Phyllobacteriaceae</taxon>
        <taxon>Mesorhizobium</taxon>
    </lineage>
</organism>
<sequence length="296" mass="33625">MNIDLIRSKRAFVQEVFQSCSIKRLLGFWTNELHPPHRGAIRRIDHHGSAPAQHPASFCKGGSRRRTEIDHVDSQNFVNGGASQWQLLKSALNQFQLASFDCGSISGLGLTKHRRRPIHSNDRALARERGHFLEGSTRSKSHFEHNILFGNVQQFDGALVWQVVYEAHNCASHTPANALRIGKLLGDEIVKTQGADGMEGFHRRRIRRRREASPMERGLRSGVIVRARRLDLLNQWYRGRFLSLVLQHQSLLLLLPYPRRQFGLVVFETHAWQMRPAAAKSFVGVGYSSCVTSLPQ</sequence>
<dbReference type="AlphaFoldDB" id="A0A090D9Y9"/>
<name>A0A090D9Y9_MESPL</name>
<reference evidence="2" key="1">
    <citation type="submission" date="2014-08" db="EMBL/GenBank/DDBJ databases">
        <authorList>
            <person name="Moulin L."/>
        </authorList>
    </citation>
    <scope>NUCLEOTIDE SEQUENCE [LARGE SCALE GENOMIC DNA]</scope>
</reference>
<dbReference type="Proteomes" id="UP000045285">
    <property type="component" value="Unassembled WGS sequence"/>
</dbReference>
<keyword evidence="2" id="KW-1185">Reference proteome</keyword>
<evidence type="ECO:0000313" key="2">
    <source>
        <dbReference type="Proteomes" id="UP000045285"/>
    </source>
</evidence>